<name>A0A9Q9UWB9_MOOP1</name>
<reference evidence="3" key="2">
    <citation type="submission" date="2022-10" db="EMBL/GenBank/DDBJ databases">
        <authorList>
            <person name="Ngo T.-E."/>
        </authorList>
    </citation>
    <scope>NUCLEOTIDE SEQUENCE</scope>
    <source>
        <strain evidence="3">JHB</strain>
    </source>
</reference>
<keyword evidence="3" id="KW-0540">Nuclease</keyword>
<dbReference type="GO" id="GO:0008270">
    <property type="term" value="F:zinc ion binding"/>
    <property type="evidence" value="ECO:0007669"/>
    <property type="project" value="InterPro"/>
</dbReference>
<dbReference type="Pfam" id="PF01844">
    <property type="entry name" value="HNH"/>
    <property type="match status" value="1"/>
</dbReference>
<dbReference type="InterPro" id="IPR003615">
    <property type="entry name" value="HNH_nuc"/>
</dbReference>
<keyword evidence="3" id="KW-0378">Hydrolase</keyword>
<dbReference type="Gene3D" id="1.10.30.50">
    <property type="match status" value="1"/>
</dbReference>
<accession>A0A9Q9UWB9</accession>
<dbReference type="CDD" id="cd00085">
    <property type="entry name" value="HNHc"/>
    <property type="match status" value="1"/>
</dbReference>
<evidence type="ECO:0000313" key="3">
    <source>
        <dbReference type="EMBL" id="WAN69726.1"/>
    </source>
</evidence>
<dbReference type="EMBL" id="CP017708">
    <property type="protein sequence ID" value="WAN69709.1"/>
    <property type="molecule type" value="Genomic_DNA"/>
</dbReference>
<dbReference type="Proteomes" id="UP000176944">
    <property type="component" value="Chromosome"/>
</dbReference>
<protein>
    <submittedName>
        <fullName evidence="3">HNH endonuclease signature motif containing protein</fullName>
    </submittedName>
</protein>
<keyword evidence="3" id="KW-0255">Endonuclease</keyword>
<dbReference type="GO" id="GO:0004519">
    <property type="term" value="F:endonuclease activity"/>
    <property type="evidence" value="ECO:0007669"/>
    <property type="project" value="UniProtKB-KW"/>
</dbReference>
<reference evidence="3" key="1">
    <citation type="journal article" date="2017" name="Proc. Natl. Acad. Sci. U.S.A.">
        <title>Comparative genomics uncovers the prolific and distinctive metabolic potential of the cyanobacterial genus Moorea.</title>
        <authorList>
            <person name="Leao T."/>
            <person name="Castelao G."/>
            <person name="Korobeynikov A."/>
            <person name="Monroe E.A."/>
            <person name="Podell S."/>
            <person name="Glukhov E."/>
            <person name="Allen E.E."/>
            <person name="Gerwick W.H."/>
            <person name="Gerwick L."/>
        </authorList>
    </citation>
    <scope>NUCLEOTIDE SEQUENCE</scope>
    <source>
        <strain evidence="3">JHB</strain>
    </source>
</reference>
<dbReference type="InterPro" id="IPR002711">
    <property type="entry name" value="HNH"/>
</dbReference>
<proteinExistence type="predicted"/>
<evidence type="ECO:0000313" key="2">
    <source>
        <dbReference type="EMBL" id="WAN69709.1"/>
    </source>
</evidence>
<dbReference type="EMBL" id="CP017708">
    <property type="protein sequence ID" value="WAN69726.1"/>
    <property type="molecule type" value="Genomic_DNA"/>
</dbReference>
<dbReference type="GO" id="GO:0003676">
    <property type="term" value="F:nucleic acid binding"/>
    <property type="evidence" value="ECO:0007669"/>
    <property type="project" value="InterPro"/>
</dbReference>
<gene>
    <name evidence="2" type="ORF">BJP36_37085</name>
    <name evidence="3" type="ORF">BJP36_37160</name>
</gene>
<dbReference type="AlphaFoldDB" id="A0A9Q9UWB9"/>
<dbReference type="SMART" id="SM00507">
    <property type="entry name" value="HNHc"/>
    <property type="match status" value="1"/>
</dbReference>
<feature type="domain" description="HNH nuclease" evidence="1">
    <location>
        <begin position="1"/>
        <end position="49"/>
    </location>
</feature>
<evidence type="ECO:0000259" key="1">
    <source>
        <dbReference type="SMART" id="SM00507"/>
    </source>
</evidence>
<sequence length="66" mass="7429">MKRQKGVCAHCGLTFRNGDSIEKHHILPRSKGGSDLDKNLELLHLHCHDAKHGNRIDSSELDTNPF</sequence>
<organism evidence="3">
    <name type="scientific">Moorena producens (strain JHB)</name>
    <dbReference type="NCBI Taxonomy" id="1454205"/>
    <lineage>
        <taxon>Bacteria</taxon>
        <taxon>Bacillati</taxon>
        <taxon>Cyanobacteriota</taxon>
        <taxon>Cyanophyceae</taxon>
        <taxon>Coleofasciculales</taxon>
        <taxon>Coleofasciculaceae</taxon>
        <taxon>Moorena</taxon>
    </lineage>
</organism>